<organism evidence="2 3">
    <name type="scientific">Marinicauda pacifica</name>
    <dbReference type="NCBI Taxonomy" id="1133559"/>
    <lineage>
        <taxon>Bacteria</taxon>
        <taxon>Pseudomonadati</taxon>
        <taxon>Pseudomonadota</taxon>
        <taxon>Alphaproteobacteria</taxon>
        <taxon>Maricaulales</taxon>
        <taxon>Maricaulaceae</taxon>
        <taxon>Marinicauda</taxon>
    </lineage>
</organism>
<reference evidence="2 3" key="1">
    <citation type="journal article" date="2013" name="Int. J. Syst. Evol. Microbiol.">
        <title>Marinicauda pacifica gen. nov., sp. nov., a prosthecate alphaproteobacterium of the family Hyphomonadaceae isolated from deep seawater.</title>
        <authorList>
            <person name="Zhang X.Y."/>
            <person name="Li G.W."/>
            <person name="Wang C.S."/>
            <person name="Zhang Y.J."/>
            <person name="Xu X.W."/>
            <person name="Li H."/>
            <person name="Liu A."/>
            <person name="Liu C."/>
            <person name="Xie B.B."/>
            <person name="Qin Q.L."/>
            <person name="Xu Z."/>
            <person name="Chen X.L."/>
            <person name="Zhou B.C."/>
            <person name="Zhang Y.Z."/>
        </authorList>
    </citation>
    <scope>NUCLEOTIDE SEQUENCE [LARGE SCALE GENOMIC DNA]</scope>
    <source>
        <strain evidence="2 3">P-1 km-3</strain>
    </source>
</reference>
<dbReference type="EMBL" id="SRXV01000002">
    <property type="protein sequence ID" value="TGY93242.1"/>
    <property type="molecule type" value="Genomic_DNA"/>
</dbReference>
<feature type="signal peptide" evidence="1">
    <location>
        <begin position="1"/>
        <end position="21"/>
    </location>
</feature>
<evidence type="ECO:0000313" key="2">
    <source>
        <dbReference type="EMBL" id="TGY93242.1"/>
    </source>
</evidence>
<dbReference type="AlphaFoldDB" id="A0A4S2HCP4"/>
<gene>
    <name evidence="2" type="ORF">E5162_09300</name>
</gene>
<evidence type="ECO:0000256" key="1">
    <source>
        <dbReference type="SAM" id="SignalP"/>
    </source>
</evidence>
<dbReference type="OrthoDB" id="7627464at2"/>
<keyword evidence="3" id="KW-1185">Reference proteome</keyword>
<dbReference type="Gene3D" id="1.10.357.10">
    <property type="entry name" value="Tetracycline Repressor, domain 2"/>
    <property type="match status" value="1"/>
</dbReference>
<evidence type="ECO:0008006" key="4">
    <source>
        <dbReference type="Google" id="ProtNLM"/>
    </source>
</evidence>
<dbReference type="PROSITE" id="PS51257">
    <property type="entry name" value="PROKAR_LIPOPROTEIN"/>
    <property type="match status" value="1"/>
</dbReference>
<protein>
    <recommendedName>
        <fullName evidence="4">DUF945 domain-containing protein</fullName>
    </recommendedName>
</protein>
<comment type="caution">
    <text evidence="2">The sequence shown here is derived from an EMBL/GenBank/DDBJ whole genome shotgun (WGS) entry which is preliminary data.</text>
</comment>
<accession>A0A4S2HCP4</accession>
<keyword evidence="1" id="KW-0732">Signal</keyword>
<sequence>MMKVSALGSASVLALALGLTACGSGDTGTPGRESAPTEVTLSQAEDGLAALNLVANEALSWEEQSFEDGVYTFTNLTYAPADAEERGFTIEELVIAAPRVTEAGHVAFDRLHATGIAGDAEGPDQVQIARVYIDAPGPGLAALIGDVISGRADAEDYTAPFQDIAAYSFEGLGVDSVSMTTVEDETPLQLRLGALAMDSFDGETLSSFVMDDFAAFSQDATQPVRFSLDEVRAEGLKAGLVQALFEGGESGMDPMSDMLLPVNLYSSVALRGLNVDADGVVVTMEELTGTSRERGGELVQVSEMPLLRVAAREGTQAGDQVAGALEMLGYEAFDFSMRGESVYDTEADRMYTRGENYLRLEDGFEIRFDQDFSGIEAYMERYGAAMADMFDQTEGAKTPGALSPAQMDPALKAAYEPLMLNRMRIAIEDRSLLDRALDAAATRQNVDPATVRSQMIGMLGMGVMMAPPEIPRPLVGSVSQALTLFLQEGGTVVISADPEEPVSIGRIIEASEEGRFDPAMLNVTVRHEGEDQE</sequence>
<feature type="chain" id="PRO_5020867972" description="DUF945 domain-containing protein" evidence="1">
    <location>
        <begin position="22"/>
        <end position="533"/>
    </location>
</feature>
<evidence type="ECO:0000313" key="3">
    <source>
        <dbReference type="Proteomes" id="UP000305451"/>
    </source>
</evidence>
<proteinExistence type="predicted"/>
<name>A0A4S2HCP4_9PROT</name>
<dbReference type="RefSeq" id="WP_135944961.1">
    <property type="nucleotide sequence ID" value="NZ_BMEI01000002.1"/>
</dbReference>
<dbReference type="Proteomes" id="UP000305451">
    <property type="component" value="Unassembled WGS sequence"/>
</dbReference>